<reference evidence="2" key="1">
    <citation type="submission" date="2023-10" db="EMBL/GenBank/DDBJ databases">
        <authorList>
            <person name="Chen Y."/>
            <person name="Shah S."/>
            <person name="Dougan E. K."/>
            <person name="Thang M."/>
            <person name="Chan C."/>
        </authorList>
    </citation>
    <scope>NUCLEOTIDE SEQUENCE [LARGE SCALE GENOMIC DNA]</scope>
</reference>
<gene>
    <name evidence="2" type="ORF">PCOR1329_LOCUS56840</name>
</gene>
<protein>
    <submittedName>
        <fullName evidence="2">Uncharacterized protein</fullName>
    </submittedName>
</protein>
<dbReference type="Proteomes" id="UP001189429">
    <property type="component" value="Unassembled WGS sequence"/>
</dbReference>
<evidence type="ECO:0000256" key="1">
    <source>
        <dbReference type="SAM" id="MobiDB-lite"/>
    </source>
</evidence>
<organism evidence="2 3">
    <name type="scientific">Prorocentrum cordatum</name>
    <dbReference type="NCBI Taxonomy" id="2364126"/>
    <lineage>
        <taxon>Eukaryota</taxon>
        <taxon>Sar</taxon>
        <taxon>Alveolata</taxon>
        <taxon>Dinophyceae</taxon>
        <taxon>Prorocentrales</taxon>
        <taxon>Prorocentraceae</taxon>
        <taxon>Prorocentrum</taxon>
    </lineage>
</organism>
<proteinExistence type="predicted"/>
<name>A0ABN9VCZ7_9DINO</name>
<sequence length="128" mass="13837">LPLSFPPPAASLSRSLLLLPPSSTSTSPSWKVLLRATPLGQLCQSYEMGFTDQDLQRRLELQFAKAEGGTPKTAERTQAVSPMISPKPARDGVAFKDPELQRKLEVRRLRAEGGQGMALLTPTLVAAP</sequence>
<keyword evidence="3" id="KW-1185">Reference proteome</keyword>
<dbReference type="EMBL" id="CAUYUJ010017005">
    <property type="protein sequence ID" value="CAK0870855.1"/>
    <property type="molecule type" value="Genomic_DNA"/>
</dbReference>
<evidence type="ECO:0000313" key="3">
    <source>
        <dbReference type="Proteomes" id="UP001189429"/>
    </source>
</evidence>
<comment type="caution">
    <text evidence="2">The sequence shown here is derived from an EMBL/GenBank/DDBJ whole genome shotgun (WGS) entry which is preliminary data.</text>
</comment>
<feature type="region of interest" description="Disordered" evidence="1">
    <location>
        <begin position="66"/>
        <end position="93"/>
    </location>
</feature>
<feature type="non-terminal residue" evidence="2">
    <location>
        <position position="1"/>
    </location>
</feature>
<accession>A0ABN9VCZ7</accession>
<evidence type="ECO:0000313" key="2">
    <source>
        <dbReference type="EMBL" id="CAK0870855.1"/>
    </source>
</evidence>